<dbReference type="RefSeq" id="WP_179641605.1">
    <property type="nucleotide sequence ID" value="NZ_BAAAYY010000007.1"/>
</dbReference>
<name>A0A852TN33_9ACTN</name>
<dbReference type="PANTHER" id="PTHR43738:SF1">
    <property type="entry name" value="HEMIN TRANSPORT SYSTEM PERMEASE PROTEIN HRTB-RELATED"/>
    <property type="match status" value="1"/>
</dbReference>
<keyword evidence="5 7" id="KW-1133">Transmembrane helix</keyword>
<feature type="transmembrane region" description="Helical" evidence="7">
    <location>
        <begin position="255"/>
        <end position="274"/>
    </location>
</feature>
<protein>
    <submittedName>
        <fullName evidence="9">Putative ABC transport system permease protein</fullName>
    </submittedName>
</protein>
<evidence type="ECO:0000256" key="1">
    <source>
        <dbReference type="ARBA" id="ARBA00004651"/>
    </source>
</evidence>
<evidence type="ECO:0000313" key="10">
    <source>
        <dbReference type="Proteomes" id="UP000589036"/>
    </source>
</evidence>
<dbReference type="InterPro" id="IPR051125">
    <property type="entry name" value="ABC-4/HrtB_transporter"/>
</dbReference>
<feature type="transmembrane region" description="Helical" evidence="7">
    <location>
        <begin position="336"/>
        <end position="355"/>
    </location>
</feature>
<proteinExistence type="predicted"/>
<dbReference type="Proteomes" id="UP000589036">
    <property type="component" value="Unassembled WGS sequence"/>
</dbReference>
<evidence type="ECO:0000256" key="6">
    <source>
        <dbReference type="ARBA" id="ARBA00023136"/>
    </source>
</evidence>
<feature type="domain" description="ABC3 transporter permease C-terminal" evidence="8">
    <location>
        <begin position="256"/>
        <end position="363"/>
    </location>
</feature>
<keyword evidence="6 7" id="KW-0472">Membrane</keyword>
<dbReference type="InterPro" id="IPR003838">
    <property type="entry name" value="ABC3_permease_C"/>
</dbReference>
<keyword evidence="2" id="KW-0813">Transport</keyword>
<keyword evidence="4 7" id="KW-0812">Transmembrane</keyword>
<evidence type="ECO:0000256" key="2">
    <source>
        <dbReference type="ARBA" id="ARBA00022448"/>
    </source>
</evidence>
<dbReference type="AlphaFoldDB" id="A0A852TN33"/>
<comment type="subcellular location">
    <subcellularLocation>
        <location evidence="1">Cell membrane</location>
        <topology evidence="1">Multi-pass membrane protein</topology>
    </subcellularLocation>
</comment>
<dbReference type="GO" id="GO:0005886">
    <property type="term" value="C:plasma membrane"/>
    <property type="evidence" value="ECO:0007669"/>
    <property type="project" value="UniProtKB-SubCell"/>
</dbReference>
<accession>A0A852TN33</accession>
<feature type="transmembrane region" description="Helical" evidence="7">
    <location>
        <begin position="302"/>
        <end position="324"/>
    </location>
</feature>
<keyword evidence="3" id="KW-1003">Cell membrane</keyword>
<evidence type="ECO:0000259" key="8">
    <source>
        <dbReference type="Pfam" id="PF02687"/>
    </source>
</evidence>
<evidence type="ECO:0000313" key="9">
    <source>
        <dbReference type="EMBL" id="NYE45369.1"/>
    </source>
</evidence>
<keyword evidence="10" id="KW-1185">Reference proteome</keyword>
<evidence type="ECO:0000256" key="3">
    <source>
        <dbReference type="ARBA" id="ARBA00022475"/>
    </source>
</evidence>
<evidence type="ECO:0000256" key="4">
    <source>
        <dbReference type="ARBA" id="ARBA00022692"/>
    </source>
</evidence>
<comment type="caution">
    <text evidence="9">The sequence shown here is derived from an EMBL/GenBank/DDBJ whole genome shotgun (WGS) entry which is preliminary data.</text>
</comment>
<sequence length="371" mass="37097">MFVAIRDIRFAKGRFALMGSVVALITLLIVLLSGLTAGLADESVSAIEDLPADRIAFGASDDGRPEESFSDSSVTADQVDAWSSADGVEWAAPLGIVQTRMETARGGSDAITVFGVRPADGIAPAGLTGDGGAVVVSRSIAEDRGIGAGDGVTVAGRDLTVDAVADTASYSHTPVVWTTLDTWRALDPRGPRAEDGGEAGGGAAEATVIAAKTRSSADTGAVDDAAGTVSTTVSGSLGAIGSFSSENGSLLTMQGFLYAISALVIGAFLTVWTIQRSGDVAILKALGGSTGYLLRDALAQALIVLVAGTALGGAVGFATGALAMGSVPFELTPTTTVLPVAAMVALGMLGAVLAVRRITSVDPLTALGGVR</sequence>
<dbReference type="Pfam" id="PF02687">
    <property type="entry name" value="FtsX"/>
    <property type="match status" value="1"/>
</dbReference>
<evidence type="ECO:0000256" key="7">
    <source>
        <dbReference type="SAM" id="Phobius"/>
    </source>
</evidence>
<dbReference type="PANTHER" id="PTHR43738">
    <property type="entry name" value="ABC TRANSPORTER, MEMBRANE PROTEIN"/>
    <property type="match status" value="1"/>
</dbReference>
<evidence type="ECO:0000256" key="5">
    <source>
        <dbReference type="ARBA" id="ARBA00022989"/>
    </source>
</evidence>
<dbReference type="EMBL" id="JACCCC010000001">
    <property type="protein sequence ID" value="NYE45369.1"/>
    <property type="molecule type" value="Genomic_DNA"/>
</dbReference>
<reference evidence="9 10" key="1">
    <citation type="submission" date="2020-07" db="EMBL/GenBank/DDBJ databases">
        <title>Sequencing the genomes of 1000 actinobacteria strains.</title>
        <authorList>
            <person name="Klenk H.-P."/>
        </authorList>
    </citation>
    <scope>NUCLEOTIDE SEQUENCE [LARGE SCALE GENOMIC DNA]</scope>
    <source>
        <strain evidence="9 10">CXB654</strain>
    </source>
</reference>
<gene>
    <name evidence="9" type="ORF">HDA32_000489</name>
</gene>
<organism evidence="9 10">
    <name type="scientific">Spinactinospora alkalitolerans</name>
    <dbReference type="NCBI Taxonomy" id="687207"/>
    <lineage>
        <taxon>Bacteria</taxon>
        <taxon>Bacillati</taxon>
        <taxon>Actinomycetota</taxon>
        <taxon>Actinomycetes</taxon>
        <taxon>Streptosporangiales</taxon>
        <taxon>Nocardiopsidaceae</taxon>
        <taxon>Spinactinospora</taxon>
    </lineage>
</organism>